<dbReference type="EMBL" id="JANPWZ010003472">
    <property type="protein sequence ID" value="KAJ3552489.1"/>
    <property type="molecule type" value="Genomic_DNA"/>
</dbReference>
<comment type="caution">
    <text evidence="1">The sequence shown here is derived from an EMBL/GenBank/DDBJ whole genome shotgun (WGS) entry which is preliminary data.</text>
</comment>
<evidence type="ECO:0000313" key="2">
    <source>
        <dbReference type="Proteomes" id="UP001148614"/>
    </source>
</evidence>
<dbReference type="Proteomes" id="UP001148614">
    <property type="component" value="Unassembled WGS sequence"/>
</dbReference>
<sequence length="204" mass="21824">MPEILTQHGAELTSPITRAKERKTFEMIATRALQARDKDDGEAGLFEKSESDSEYEILGCVANLDNHVAQRDSTAPARAVFLVRRLGSGTELHGLVKSRRDTTVGRVLGGVLGTVIAKAKGILSGSILNPCAGRGAVGHLIWTEKKSMVVAGASGHRQATNEQRSRLGKDAKRGWSHRICFRPRGVGASFSPPLRSSASSPVGK</sequence>
<name>A0A9W8N3E9_9PEZI</name>
<evidence type="ECO:0000313" key="1">
    <source>
        <dbReference type="EMBL" id="KAJ3552489.1"/>
    </source>
</evidence>
<gene>
    <name evidence="1" type="ORF">NPX13_g11099</name>
</gene>
<protein>
    <submittedName>
        <fullName evidence="1">Uncharacterized protein</fullName>
    </submittedName>
</protein>
<dbReference type="AlphaFoldDB" id="A0A9W8N3E9"/>
<accession>A0A9W8N3E9</accession>
<proteinExistence type="predicted"/>
<reference evidence="1" key="1">
    <citation type="submission" date="2022-07" db="EMBL/GenBank/DDBJ databases">
        <title>Genome Sequence of Xylaria arbuscula.</title>
        <authorList>
            <person name="Buettner E."/>
        </authorList>
    </citation>
    <scope>NUCLEOTIDE SEQUENCE</scope>
    <source>
        <strain evidence="1">VT107</strain>
    </source>
</reference>
<organism evidence="1 2">
    <name type="scientific">Xylaria arbuscula</name>
    <dbReference type="NCBI Taxonomy" id="114810"/>
    <lineage>
        <taxon>Eukaryota</taxon>
        <taxon>Fungi</taxon>
        <taxon>Dikarya</taxon>
        <taxon>Ascomycota</taxon>
        <taxon>Pezizomycotina</taxon>
        <taxon>Sordariomycetes</taxon>
        <taxon>Xylariomycetidae</taxon>
        <taxon>Xylariales</taxon>
        <taxon>Xylariaceae</taxon>
        <taxon>Xylaria</taxon>
    </lineage>
</organism>
<keyword evidence="2" id="KW-1185">Reference proteome</keyword>